<dbReference type="RefSeq" id="WP_173154260.1">
    <property type="nucleotide sequence ID" value="NZ_BAAALX010000001.1"/>
</dbReference>
<evidence type="ECO:0000313" key="1">
    <source>
        <dbReference type="EMBL" id="GAA1504283.1"/>
    </source>
</evidence>
<organism evidence="1 2">
    <name type="scientific">Brevibacterium permense</name>
    <dbReference type="NCBI Taxonomy" id="234834"/>
    <lineage>
        <taxon>Bacteria</taxon>
        <taxon>Bacillati</taxon>
        <taxon>Actinomycetota</taxon>
        <taxon>Actinomycetes</taxon>
        <taxon>Micrococcales</taxon>
        <taxon>Brevibacteriaceae</taxon>
        <taxon>Brevibacterium</taxon>
    </lineage>
</organism>
<dbReference type="Proteomes" id="UP001500177">
    <property type="component" value="Unassembled WGS sequence"/>
</dbReference>
<dbReference type="EMBL" id="BAAALX010000001">
    <property type="protein sequence ID" value="GAA1504283.1"/>
    <property type="molecule type" value="Genomic_DNA"/>
</dbReference>
<evidence type="ECO:0000313" key="2">
    <source>
        <dbReference type="Proteomes" id="UP001500177"/>
    </source>
</evidence>
<proteinExistence type="predicted"/>
<name>A0ABP4KNN8_9MICO</name>
<sequence length="49" mass="5463">MTEEQMTGERPPRTIRMFPDYAGTVLWISMPIEHEDTGLSGGLVAELQA</sequence>
<gene>
    <name evidence="1" type="ORF">GCM10009690_03760</name>
</gene>
<comment type="caution">
    <text evidence="1">The sequence shown here is derived from an EMBL/GenBank/DDBJ whole genome shotgun (WGS) entry which is preliminary data.</text>
</comment>
<protein>
    <submittedName>
        <fullName evidence="1">Uncharacterized protein</fullName>
    </submittedName>
</protein>
<accession>A0ABP4KNN8</accession>
<keyword evidence="2" id="KW-1185">Reference proteome</keyword>
<reference evidence="2" key="1">
    <citation type="journal article" date="2019" name="Int. J. Syst. Evol. Microbiol.">
        <title>The Global Catalogue of Microorganisms (GCM) 10K type strain sequencing project: providing services to taxonomists for standard genome sequencing and annotation.</title>
        <authorList>
            <consortium name="The Broad Institute Genomics Platform"/>
            <consortium name="The Broad Institute Genome Sequencing Center for Infectious Disease"/>
            <person name="Wu L."/>
            <person name="Ma J."/>
        </authorList>
    </citation>
    <scope>NUCLEOTIDE SEQUENCE [LARGE SCALE GENOMIC DNA]</scope>
    <source>
        <strain evidence="2">JCM 13318</strain>
    </source>
</reference>